<keyword evidence="2" id="KW-1185">Reference proteome</keyword>
<evidence type="ECO:0000313" key="2">
    <source>
        <dbReference type="Proteomes" id="UP001208649"/>
    </source>
</evidence>
<comment type="caution">
    <text evidence="1">The sequence shown here is derived from an EMBL/GenBank/DDBJ whole genome shotgun (WGS) entry which is preliminary data.</text>
</comment>
<proteinExistence type="predicted"/>
<organism evidence="1 2">
    <name type="scientific">Chryseobacterium edaphi</name>
    <dbReference type="NCBI Taxonomy" id="2976532"/>
    <lineage>
        <taxon>Bacteria</taxon>
        <taxon>Pseudomonadati</taxon>
        <taxon>Bacteroidota</taxon>
        <taxon>Flavobacteriia</taxon>
        <taxon>Flavobacteriales</taxon>
        <taxon>Weeksellaceae</taxon>
        <taxon>Chryseobacterium group</taxon>
        <taxon>Chryseobacterium</taxon>
    </lineage>
</organism>
<accession>A0ABT2W054</accession>
<sequence length="162" mass="19992">MYRKFIWLFIVFSILLSCKSNFIGKYRDNDWGRYFIDLKKDNSYRYWYSYDTYESFSYGIWEQRKDTLFLTPKILYDTVRLKYKDSLIISIDEKADLIVQKDSIKYNNFLYSIYMSKDMLLHPQRGWSTNTIKLVPKRNGFYLIYDDVKNQKKYFHRLKSKR</sequence>
<protein>
    <recommendedName>
        <fullName evidence="3">Lipoprotein</fullName>
    </recommendedName>
</protein>
<gene>
    <name evidence="1" type="ORF">NZ698_00290</name>
</gene>
<dbReference type="RefSeq" id="WP_263000727.1">
    <property type="nucleotide sequence ID" value="NZ_JAOTEM010000001.1"/>
</dbReference>
<dbReference type="EMBL" id="JAOTEM010000001">
    <property type="protein sequence ID" value="MCU7615618.1"/>
    <property type="molecule type" value="Genomic_DNA"/>
</dbReference>
<reference evidence="2" key="1">
    <citation type="submission" date="2023-07" db="EMBL/GenBank/DDBJ databases">
        <title>Chryseobacterium sp. strain PBS4-4 Genome sequencing and assembly.</title>
        <authorList>
            <person name="Jung Y."/>
        </authorList>
    </citation>
    <scope>NUCLEOTIDE SEQUENCE [LARGE SCALE GENOMIC DNA]</scope>
    <source>
        <strain evidence="2">PBS4-4</strain>
    </source>
</reference>
<evidence type="ECO:0008006" key="3">
    <source>
        <dbReference type="Google" id="ProtNLM"/>
    </source>
</evidence>
<name>A0ABT2W054_9FLAO</name>
<dbReference type="PROSITE" id="PS51257">
    <property type="entry name" value="PROKAR_LIPOPROTEIN"/>
    <property type="match status" value="1"/>
</dbReference>
<evidence type="ECO:0000313" key="1">
    <source>
        <dbReference type="EMBL" id="MCU7615618.1"/>
    </source>
</evidence>
<dbReference type="Proteomes" id="UP001208649">
    <property type="component" value="Unassembled WGS sequence"/>
</dbReference>